<accession>A0AAN9KAM0</accession>
<proteinExistence type="predicted"/>
<name>A0AAN9KAM0_CANGL</name>
<dbReference type="EMBL" id="JAYMYQ010000009">
    <property type="protein sequence ID" value="KAK7313238.1"/>
    <property type="molecule type" value="Genomic_DNA"/>
</dbReference>
<sequence>MPPRRLRRPWLGLRNITRRGLGGETWLICKRKARDYGWNLSKRDTFLDWRRSGSSPWRVRLDIGLGILSMEFVVLAPLPVDDGYKVIASERSVSRSRLLLTYRSVHPIADANKLAVPVSADERASPVLTAFEEKSDSMKRNTWQRRLSRPNLLTETASVGGKELTYRILLTGRIVIFKLSHTNERRFSASRRLSYQMSCFARLVTVNRRFRASFEYLYSPTYTFNAFTLGELRSRTIANFLSRRSVEKRGRVLRSTGFLFFKSCKKEGFQTCCVISHGGRQLWRPPALRPSPSPADAKVSSSALSWTHSLWASKKGRVQALL</sequence>
<dbReference type="AlphaFoldDB" id="A0AAN9KAM0"/>
<evidence type="ECO:0000313" key="1">
    <source>
        <dbReference type="EMBL" id="KAK7313238.1"/>
    </source>
</evidence>
<reference evidence="1 2" key="1">
    <citation type="submission" date="2024-01" db="EMBL/GenBank/DDBJ databases">
        <title>The genomes of 5 underutilized Papilionoideae crops provide insights into root nodulation and disease resistanc.</title>
        <authorList>
            <person name="Jiang F."/>
        </authorList>
    </citation>
    <scope>NUCLEOTIDE SEQUENCE [LARGE SCALE GENOMIC DNA]</scope>
    <source>
        <strain evidence="1">LVBAO_FW01</strain>
        <tissue evidence="1">Leaves</tissue>
    </source>
</reference>
<organism evidence="1 2">
    <name type="scientific">Canavalia gladiata</name>
    <name type="common">Sword bean</name>
    <name type="synonym">Dolichos gladiatus</name>
    <dbReference type="NCBI Taxonomy" id="3824"/>
    <lineage>
        <taxon>Eukaryota</taxon>
        <taxon>Viridiplantae</taxon>
        <taxon>Streptophyta</taxon>
        <taxon>Embryophyta</taxon>
        <taxon>Tracheophyta</taxon>
        <taxon>Spermatophyta</taxon>
        <taxon>Magnoliopsida</taxon>
        <taxon>eudicotyledons</taxon>
        <taxon>Gunneridae</taxon>
        <taxon>Pentapetalae</taxon>
        <taxon>rosids</taxon>
        <taxon>fabids</taxon>
        <taxon>Fabales</taxon>
        <taxon>Fabaceae</taxon>
        <taxon>Papilionoideae</taxon>
        <taxon>50 kb inversion clade</taxon>
        <taxon>NPAAA clade</taxon>
        <taxon>indigoferoid/millettioid clade</taxon>
        <taxon>Phaseoleae</taxon>
        <taxon>Canavalia</taxon>
    </lineage>
</organism>
<evidence type="ECO:0000313" key="2">
    <source>
        <dbReference type="Proteomes" id="UP001367508"/>
    </source>
</evidence>
<gene>
    <name evidence="1" type="ORF">VNO77_37822</name>
</gene>
<dbReference type="Proteomes" id="UP001367508">
    <property type="component" value="Unassembled WGS sequence"/>
</dbReference>
<keyword evidence="2" id="KW-1185">Reference proteome</keyword>
<comment type="caution">
    <text evidence="1">The sequence shown here is derived from an EMBL/GenBank/DDBJ whole genome shotgun (WGS) entry which is preliminary data.</text>
</comment>
<protein>
    <submittedName>
        <fullName evidence="1">Uncharacterized protein</fullName>
    </submittedName>
</protein>